<evidence type="ECO:0000313" key="2">
    <source>
        <dbReference type="Proteomes" id="UP000317369"/>
    </source>
</evidence>
<dbReference type="Proteomes" id="UP000317369">
    <property type="component" value="Chromosome"/>
</dbReference>
<organism evidence="1 2">
    <name type="scientific">Poriferisphaera corsica</name>
    <dbReference type="NCBI Taxonomy" id="2528020"/>
    <lineage>
        <taxon>Bacteria</taxon>
        <taxon>Pseudomonadati</taxon>
        <taxon>Planctomycetota</taxon>
        <taxon>Phycisphaerae</taxon>
        <taxon>Phycisphaerales</taxon>
        <taxon>Phycisphaeraceae</taxon>
        <taxon>Poriferisphaera</taxon>
    </lineage>
</organism>
<sequence length="117" mass="13480">MGAVMRAKRPSPYLLKAAVADWFALPTRCFRSPDSLVHRRDDVRIATTTLYWLMTEAFGYAPKDAKINIGRDDIHLIRHNLRDRKMPVINAKCTKHVRSVLGYAHKRNVCKSTSERD</sequence>
<gene>
    <name evidence="1" type="ORF">KS4_23750</name>
</gene>
<name>A0A517YVP3_9BACT</name>
<proteinExistence type="predicted"/>
<evidence type="ECO:0000313" key="1">
    <source>
        <dbReference type="EMBL" id="QDU34308.1"/>
    </source>
</evidence>
<dbReference type="KEGG" id="pcor:KS4_23750"/>
<accession>A0A517YVP3</accession>
<dbReference type="AlphaFoldDB" id="A0A517YVP3"/>
<dbReference type="EMBL" id="CP036425">
    <property type="protein sequence ID" value="QDU34308.1"/>
    <property type="molecule type" value="Genomic_DNA"/>
</dbReference>
<keyword evidence="2" id="KW-1185">Reference proteome</keyword>
<reference evidence="1 2" key="1">
    <citation type="submission" date="2019-02" db="EMBL/GenBank/DDBJ databases">
        <title>Deep-cultivation of Planctomycetes and their phenomic and genomic characterization uncovers novel biology.</title>
        <authorList>
            <person name="Wiegand S."/>
            <person name="Jogler M."/>
            <person name="Boedeker C."/>
            <person name="Pinto D."/>
            <person name="Vollmers J."/>
            <person name="Rivas-Marin E."/>
            <person name="Kohn T."/>
            <person name="Peeters S.H."/>
            <person name="Heuer A."/>
            <person name="Rast P."/>
            <person name="Oberbeckmann S."/>
            <person name="Bunk B."/>
            <person name="Jeske O."/>
            <person name="Meyerdierks A."/>
            <person name="Storesund J.E."/>
            <person name="Kallscheuer N."/>
            <person name="Luecker S."/>
            <person name="Lage O.M."/>
            <person name="Pohl T."/>
            <person name="Merkel B.J."/>
            <person name="Hornburger P."/>
            <person name="Mueller R.-W."/>
            <person name="Bruemmer F."/>
            <person name="Labrenz M."/>
            <person name="Spormann A.M."/>
            <person name="Op den Camp H."/>
            <person name="Overmann J."/>
            <person name="Amann R."/>
            <person name="Jetten M.S.M."/>
            <person name="Mascher T."/>
            <person name="Medema M.H."/>
            <person name="Devos D.P."/>
            <person name="Kaster A.-K."/>
            <person name="Ovreas L."/>
            <person name="Rohde M."/>
            <person name="Galperin M.Y."/>
            <person name="Jogler C."/>
        </authorList>
    </citation>
    <scope>NUCLEOTIDE SEQUENCE [LARGE SCALE GENOMIC DNA]</scope>
    <source>
        <strain evidence="1 2">KS4</strain>
    </source>
</reference>
<protein>
    <submittedName>
        <fullName evidence="1">Uncharacterized protein</fullName>
    </submittedName>
</protein>